<name>A0A8J7UGL5_9HYPH</name>
<proteinExistence type="inferred from homology"/>
<dbReference type="SMART" id="SM00382">
    <property type="entry name" value="AAA"/>
    <property type="match status" value="1"/>
</dbReference>
<accession>A0A8J7UGL5</accession>
<dbReference type="InterPro" id="IPR052156">
    <property type="entry name" value="BCAA_Transport_ATP-bd_LivF"/>
</dbReference>
<keyword evidence="4 7" id="KW-0067">ATP-binding</keyword>
<dbReference type="Proteomes" id="UP000666240">
    <property type="component" value="Unassembled WGS sequence"/>
</dbReference>
<dbReference type="EMBL" id="JAGIYY010000001">
    <property type="protein sequence ID" value="MBP0438304.1"/>
    <property type="molecule type" value="Genomic_DNA"/>
</dbReference>
<dbReference type="GO" id="GO:0005524">
    <property type="term" value="F:ATP binding"/>
    <property type="evidence" value="ECO:0007669"/>
    <property type="project" value="UniProtKB-KW"/>
</dbReference>
<dbReference type="InterPro" id="IPR003439">
    <property type="entry name" value="ABC_transporter-like_ATP-bd"/>
</dbReference>
<dbReference type="PROSITE" id="PS00211">
    <property type="entry name" value="ABC_TRANSPORTER_1"/>
    <property type="match status" value="1"/>
</dbReference>
<comment type="similarity">
    <text evidence="1">Belongs to the ABC transporter superfamily.</text>
</comment>
<keyword evidence="2" id="KW-0813">Transport</keyword>
<dbReference type="CDD" id="cd03224">
    <property type="entry name" value="ABC_TM1139_LivF_branched"/>
    <property type="match status" value="1"/>
</dbReference>
<keyword evidence="5" id="KW-0029">Amino-acid transport</keyword>
<evidence type="ECO:0000313" key="8">
    <source>
        <dbReference type="Proteomes" id="UP000666240"/>
    </source>
</evidence>
<organism evidence="7 8">
    <name type="scientific">Tianweitania sediminis</name>
    <dbReference type="NCBI Taxonomy" id="1502156"/>
    <lineage>
        <taxon>Bacteria</taxon>
        <taxon>Pseudomonadati</taxon>
        <taxon>Pseudomonadota</taxon>
        <taxon>Alphaproteobacteria</taxon>
        <taxon>Hyphomicrobiales</taxon>
        <taxon>Phyllobacteriaceae</taxon>
        <taxon>Tianweitania</taxon>
    </lineage>
</organism>
<evidence type="ECO:0000256" key="4">
    <source>
        <dbReference type="ARBA" id="ARBA00022840"/>
    </source>
</evidence>
<dbReference type="GO" id="GO:0015807">
    <property type="term" value="P:L-amino acid transport"/>
    <property type="evidence" value="ECO:0007669"/>
    <property type="project" value="TreeGrafter"/>
</dbReference>
<sequence length="234" mass="25561">MLEVAKLDAFYGQSHILRGIDFQVAAGESVALLGRNGAGKSTFLKALLNGGPQARGRISFLGQHLTREQLHQRARLGMALVPEDRRIFPKLTVEENIEIGGRAAPTGATPHSINDVVAMLPMCGPLLKRLGFQLSGGQQQMVAIARGIVSRPRLLMLDEPAEGLAPVIVDELADAINRLRQTEGLSLIVTEQNIDFARETTDRLYLLDVGEVVFSGSWPEFDARPDLVDRYLAL</sequence>
<dbReference type="Gene3D" id="3.40.50.300">
    <property type="entry name" value="P-loop containing nucleotide triphosphate hydrolases"/>
    <property type="match status" value="1"/>
</dbReference>
<evidence type="ECO:0000256" key="2">
    <source>
        <dbReference type="ARBA" id="ARBA00022448"/>
    </source>
</evidence>
<keyword evidence="8" id="KW-1185">Reference proteome</keyword>
<evidence type="ECO:0000313" key="7">
    <source>
        <dbReference type="EMBL" id="MBP0438304.1"/>
    </source>
</evidence>
<keyword evidence="3" id="KW-0547">Nucleotide-binding</keyword>
<evidence type="ECO:0000256" key="5">
    <source>
        <dbReference type="ARBA" id="ARBA00022970"/>
    </source>
</evidence>
<dbReference type="SUPFAM" id="SSF52540">
    <property type="entry name" value="P-loop containing nucleoside triphosphate hydrolases"/>
    <property type="match status" value="1"/>
</dbReference>
<dbReference type="PROSITE" id="PS50893">
    <property type="entry name" value="ABC_TRANSPORTER_2"/>
    <property type="match status" value="1"/>
</dbReference>
<gene>
    <name evidence="7" type="ORF">J5Y06_06555</name>
</gene>
<dbReference type="RefSeq" id="WP_209334211.1">
    <property type="nucleotide sequence ID" value="NZ_JAGIYY010000001.1"/>
</dbReference>
<dbReference type="AlphaFoldDB" id="A0A8J7UGL5"/>
<feature type="domain" description="ABC transporter" evidence="6">
    <location>
        <begin position="2"/>
        <end position="234"/>
    </location>
</feature>
<protein>
    <submittedName>
        <fullName evidence="7">ABC transporter ATP-binding protein</fullName>
    </submittedName>
</protein>
<dbReference type="PANTHER" id="PTHR43820">
    <property type="entry name" value="HIGH-AFFINITY BRANCHED-CHAIN AMINO ACID TRANSPORT ATP-BINDING PROTEIN LIVF"/>
    <property type="match status" value="1"/>
</dbReference>
<dbReference type="GO" id="GO:0016887">
    <property type="term" value="F:ATP hydrolysis activity"/>
    <property type="evidence" value="ECO:0007669"/>
    <property type="project" value="InterPro"/>
</dbReference>
<evidence type="ECO:0000256" key="3">
    <source>
        <dbReference type="ARBA" id="ARBA00022741"/>
    </source>
</evidence>
<dbReference type="InterPro" id="IPR027417">
    <property type="entry name" value="P-loop_NTPase"/>
</dbReference>
<evidence type="ECO:0000259" key="6">
    <source>
        <dbReference type="PROSITE" id="PS50893"/>
    </source>
</evidence>
<evidence type="ECO:0000256" key="1">
    <source>
        <dbReference type="ARBA" id="ARBA00005417"/>
    </source>
</evidence>
<reference evidence="7" key="1">
    <citation type="submission" date="2021-03" db="EMBL/GenBank/DDBJ databases">
        <title>Genome sequencing and assembly of Tianweitania sediminis.</title>
        <authorList>
            <person name="Chhetri G."/>
        </authorList>
    </citation>
    <scope>NUCLEOTIDE SEQUENCE</scope>
    <source>
        <strain evidence="7">Z8</strain>
    </source>
</reference>
<dbReference type="GO" id="GO:0015658">
    <property type="term" value="F:branched-chain amino acid transmembrane transporter activity"/>
    <property type="evidence" value="ECO:0007669"/>
    <property type="project" value="TreeGrafter"/>
</dbReference>
<comment type="caution">
    <text evidence="7">The sequence shown here is derived from an EMBL/GenBank/DDBJ whole genome shotgun (WGS) entry which is preliminary data.</text>
</comment>
<dbReference type="InterPro" id="IPR017871">
    <property type="entry name" value="ABC_transporter-like_CS"/>
</dbReference>
<dbReference type="PANTHER" id="PTHR43820:SF2">
    <property type="entry name" value="ABC TRANSPORTER ATP-BINDING PROTEIN"/>
    <property type="match status" value="1"/>
</dbReference>
<dbReference type="InterPro" id="IPR003593">
    <property type="entry name" value="AAA+_ATPase"/>
</dbReference>
<dbReference type="Pfam" id="PF00005">
    <property type="entry name" value="ABC_tran"/>
    <property type="match status" value="1"/>
</dbReference>